<name>B3EBB2_TRIL1</name>
<sequence>MSIILVGGMDRLGEQYLKEAKKQGMNLRIFSRAEQNMGSKIRHADAVVIFTNKVSHQARNEAVSAAKKQGIPVFMHHACGVCTLRECLNCVSLIQQQPASAICSQSGKEAQT</sequence>
<dbReference type="AlphaFoldDB" id="B3EBB2"/>
<dbReference type="eggNOG" id="ENOG5033090">
    <property type="taxonomic scope" value="Bacteria"/>
</dbReference>
<protein>
    <recommendedName>
        <fullName evidence="4">DUF2325 domain-containing protein</fullName>
    </recommendedName>
</protein>
<comment type="similarity">
    <text evidence="1">Belongs to the UPF0751 family.</text>
</comment>
<dbReference type="EMBL" id="CP001089">
    <property type="protein sequence ID" value="ACD95506.1"/>
    <property type="molecule type" value="Genomic_DNA"/>
</dbReference>
<dbReference type="HOGENOM" id="CLU_157120_1_0_7"/>
<dbReference type="Proteomes" id="UP000002420">
    <property type="component" value="Chromosome"/>
</dbReference>
<dbReference type="KEGG" id="glo:Glov_1790"/>
<evidence type="ECO:0008006" key="4">
    <source>
        <dbReference type="Google" id="ProtNLM"/>
    </source>
</evidence>
<accession>B3EBB2</accession>
<organism evidence="2 3">
    <name type="scientific">Trichlorobacter lovleyi (strain ATCC BAA-1151 / DSM 17278 / SZ)</name>
    <name type="common">Geobacter lovleyi</name>
    <dbReference type="NCBI Taxonomy" id="398767"/>
    <lineage>
        <taxon>Bacteria</taxon>
        <taxon>Pseudomonadati</taxon>
        <taxon>Thermodesulfobacteriota</taxon>
        <taxon>Desulfuromonadia</taxon>
        <taxon>Geobacterales</taxon>
        <taxon>Geobacteraceae</taxon>
        <taxon>Trichlorobacter</taxon>
    </lineage>
</organism>
<dbReference type="RefSeq" id="WP_012469845.1">
    <property type="nucleotide sequence ID" value="NC_010814.1"/>
</dbReference>
<dbReference type="STRING" id="398767.Glov_1790"/>
<proteinExistence type="inferred from homology"/>
<evidence type="ECO:0000256" key="1">
    <source>
        <dbReference type="ARBA" id="ARBA00007189"/>
    </source>
</evidence>
<evidence type="ECO:0000313" key="3">
    <source>
        <dbReference type="Proteomes" id="UP000002420"/>
    </source>
</evidence>
<reference evidence="2 3" key="1">
    <citation type="submission" date="2008-05" db="EMBL/GenBank/DDBJ databases">
        <title>Complete sequence of chromosome of Geobacter lovleyi SZ.</title>
        <authorList>
            <consortium name="US DOE Joint Genome Institute"/>
            <person name="Lucas S."/>
            <person name="Copeland A."/>
            <person name="Lapidus A."/>
            <person name="Glavina del Rio T."/>
            <person name="Dalin E."/>
            <person name="Tice H."/>
            <person name="Bruce D."/>
            <person name="Goodwin L."/>
            <person name="Pitluck S."/>
            <person name="Chertkov O."/>
            <person name="Meincke L."/>
            <person name="Brettin T."/>
            <person name="Detter J.C."/>
            <person name="Han C."/>
            <person name="Tapia R."/>
            <person name="Kuske C.R."/>
            <person name="Schmutz J."/>
            <person name="Larimer F."/>
            <person name="Land M."/>
            <person name="Hauser L."/>
            <person name="Kyrpides N."/>
            <person name="Mikhailova N."/>
            <person name="Sung Y."/>
            <person name="Fletcher K.E."/>
            <person name="Ritalahti K.M."/>
            <person name="Loeffler F.E."/>
            <person name="Richardson P."/>
        </authorList>
    </citation>
    <scope>NUCLEOTIDE SEQUENCE [LARGE SCALE GENOMIC DNA]</scope>
    <source>
        <strain evidence="3">ATCC BAA-1151 / DSM 17278 / SZ</strain>
    </source>
</reference>
<dbReference type="OrthoDB" id="5396775at2"/>
<gene>
    <name evidence="2" type="ordered locus">Glov_1790</name>
</gene>
<dbReference type="InterPro" id="IPR016772">
    <property type="entry name" value="UCP020408"/>
</dbReference>
<dbReference type="Pfam" id="PF10087">
    <property type="entry name" value="DUF2325"/>
    <property type="match status" value="1"/>
</dbReference>
<evidence type="ECO:0000313" key="2">
    <source>
        <dbReference type="EMBL" id="ACD95506.1"/>
    </source>
</evidence>
<keyword evidence="3" id="KW-1185">Reference proteome</keyword>